<sequence length="110" mass="12766">MFKYNGKAIVVDYENGYLFQIDYLSDSELKFTSLKERTDGGPMTETETYFYKELADDIFFVNWVEEAGVVVSQILDFNKMEVDTFMTWDQEAARGGRGHLVNHGVIRFPE</sequence>
<dbReference type="AlphaFoldDB" id="A0A2R5HEE2"/>
<dbReference type="Gene3D" id="2.40.128.20">
    <property type="match status" value="1"/>
</dbReference>
<dbReference type="InterPro" id="IPR012674">
    <property type="entry name" value="Calycin"/>
</dbReference>
<accession>A0A2R5HEE2</accession>
<dbReference type="OrthoDB" id="1643931at2"/>
<feature type="domain" description="MoaF-like" evidence="1">
    <location>
        <begin position="6"/>
        <end position="92"/>
    </location>
</feature>
<dbReference type="InterPro" id="IPR053892">
    <property type="entry name" value="MoaF-like"/>
</dbReference>
<dbReference type="Pfam" id="PF22036">
    <property type="entry name" value="MoaF_like"/>
    <property type="match status" value="1"/>
</dbReference>
<keyword evidence="3" id="KW-1185">Reference proteome</keyword>
<organism evidence="2 3">
    <name type="scientific">Lactococcus termiticola</name>
    <dbReference type="NCBI Taxonomy" id="2169526"/>
    <lineage>
        <taxon>Bacteria</taxon>
        <taxon>Bacillati</taxon>
        <taxon>Bacillota</taxon>
        <taxon>Bacilli</taxon>
        <taxon>Lactobacillales</taxon>
        <taxon>Streptococcaceae</taxon>
        <taxon>Lactococcus</taxon>
    </lineage>
</organism>
<dbReference type="SUPFAM" id="SSF50814">
    <property type="entry name" value="Lipocalins"/>
    <property type="match status" value="1"/>
</dbReference>
<gene>
    <name evidence="2" type="ORF">NtB2_00297</name>
</gene>
<name>A0A2R5HEE2_9LACT</name>
<dbReference type="RefSeq" id="WP_109245180.1">
    <property type="nucleotide sequence ID" value="NZ_BFFO01000002.1"/>
</dbReference>
<reference evidence="2 3" key="1">
    <citation type="journal article" date="2018" name="Genome Announc.">
        <title>Draft Genome Sequence of Lactococcus sp. Strain NtB2 (JCM 32569), Isolated from the Gut of the Higher Termite Nasutitermes takasagoensis.</title>
        <authorList>
            <person name="Noda S."/>
            <person name="Aihara C."/>
            <person name="Yuki M."/>
            <person name="Ohkuma M."/>
        </authorList>
    </citation>
    <scope>NUCLEOTIDE SEQUENCE [LARGE SCALE GENOMIC DNA]</scope>
    <source>
        <strain evidence="2 3">NtB2</strain>
    </source>
</reference>
<dbReference type="EMBL" id="BFFO01000002">
    <property type="protein sequence ID" value="GBG96186.1"/>
    <property type="molecule type" value="Genomic_DNA"/>
</dbReference>
<evidence type="ECO:0000313" key="3">
    <source>
        <dbReference type="Proteomes" id="UP000245021"/>
    </source>
</evidence>
<protein>
    <recommendedName>
        <fullName evidence="1">MoaF-like domain-containing protein</fullName>
    </recommendedName>
</protein>
<dbReference type="Proteomes" id="UP000245021">
    <property type="component" value="Unassembled WGS sequence"/>
</dbReference>
<evidence type="ECO:0000313" key="2">
    <source>
        <dbReference type="EMBL" id="GBG96186.1"/>
    </source>
</evidence>
<comment type="caution">
    <text evidence="2">The sequence shown here is derived from an EMBL/GenBank/DDBJ whole genome shotgun (WGS) entry which is preliminary data.</text>
</comment>
<proteinExistence type="predicted"/>
<evidence type="ECO:0000259" key="1">
    <source>
        <dbReference type="Pfam" id="PF22036"/>
    </source>
</evidence>